<evidence type="ECO:0008006" key="4">
    <source>
        <dbReference type="Google" id="ProtNLM"/>
    </source>
</evidence>
<dbReference type="eggNOG" id="ENOG50348KB">
    <property type="taxonomic scope" value="Bacteria"/>
</dbReference>
<keyword evidence="3" id="KW-1185">Reference proteome</keyword>
<proteinExistence type="predicted"/>
<reference evidence="2" key="1">
    <citation type="submission" date="2011-01" db="EMBL/GenBank/DDBJ databases">
        <title>Complete sequence of chromosome of Thermovibrio ammonificans HB-1.</title>
        <authorList>
            <consortium name="US DOE Joint Genome Institute"/>
            <person name="Lucas S."/>
            <person name="Copeland A."/>
            <person name="Lapidus A."/>
            <person name="Cheng J.-F."/>
            <person name="Goodwin L."/>
            <person name="Pitluck S."/>
            <person name="Davenport K."/>
            <person name="Detter J.C."/>
            <person name="Han C."/>
            <person name="Tapia R."/>
            <person name="Land M."/>
            <person name="Hauser L."/>
            <person name="Kyrpides N."/>
            <person name="Ivanova N."/>
            <person name="Ovchinnikova G."/>
            <person name="Vetriani C."/>
            <person name="Woyke T."/>
        </authorList>
    </citation>
    <scope>NUCLEOTIDE SEQUENCE [LARGE SCALE GENOMIC DNA]</scope>
    <source>
        <strain evidence="2">HB-1</strain>
    </source>
</reference>
<keyword evidence="1" id="KW-0812">Transmembrane</keyword>
<feature type="transmembrane region" description="Helical" evidence="1">
    <location>
        <begin position="74"/>
        <end position="91"/>
    </location>
</feature>
<dbReference type="STRING" id="648996.Theam_1604"/>
<dbReference type="EMBL" id="CP002444">
    <property type="protein sequence ID" value="ADU97561.1"/>
    <property type="molecule type" value="Genomic_DNA"/>
</dbReference>
<name>E8T529_THEA1</name>
<protein>
    <recommendedName>
        <fullName evidence="4">ATP synthase I</fullName>
    </recommendedName>
</protein>
<feature type="transmembrane region" description="Helical" evidence="1">
    <location>
        <begin position="7"/>
        <end position="28"/>
    </location>
</feature>
<feature type="transmembrane region" description="Helical" evidence="1">
    <location>
        <begin position="34"/>
        <end position="53"/>
    </location>
</feature>
<evidence type="ECO:0000313" key="2">
    <source>
        <dbReference type="EMBL" id="ADU97561.1"/>
    </source>
</evidence>
<sequence length="128" mass="14959">MREFELFLKRLLVVEGAVFILTFMPLLLVKGWSVFTYSYLLGYAVMAYDYYQLVKFSRRLPQQVQAGVFPKSGFAWRFISILLILVGLSLFTRLNFFAIISAVVATNAALILTVLLHRKEWRRWNTQQ</sequence>
<dbReference type="RefSeq" id="WP_013538346.1">
    <property type="nucleotide sequence ID" value="NC_014926.1"/>
</dbReference>
<evidence type="ECO:0000256" key="1">
    <source>
        <dbReference type="SAM" id="Phobius"/>
    </source>
</evidence>
<accession>E8T529</accession>
<organism evidence="2 3">
    <name type="scientific">Thermovibrio ammonificans (strain DSM 15698 / JCM 12110 / HB-1)</name>
    <dbReference type="NCBI Taxonomy" id="648996"/>
    <lineage>
        <taxon>Bacteria</taxon>
        <taxon>Pseudomonadati</taxon>
        <taxon>Aquificota</taxon>
        <taxon>Aquificia</taxon>
        <taxon>Desulfurobacteriales</taxon>
        <taxon>Desulfurobacteriaceae</taxon>
        <taxon>Thermovibrio</taxon>
    </lineage>
</organism>
<dbReference type="KEGG" id="tam:Theam_1604"/>
<dbReference type="HOGENOM" id="CLU_1958524_0_0_0"/>
<keyword evidence="1" id="KW-0472">Membrane</keyword>
<keyword evidence="1" id="KW-1133">Transmembrane helix</keyword>
<evidence type="ECO:0000313" key="3">
    <source>
        <dbReference type="Proteomes" id="UP000006362"/>
    </source>
</evidence>
<dbReference type="Proteomes" id="UP000006362">
    <property type="component" value="Chromosome"/>
</dbReference>
<gene>
    <name evidence="2" type="ordered locus">Theam_1604</name>
</gene>
<feature type="transmembrane region" description="Helical" evidence="1">
    <location>
        <begin position="97"/>
        <end position="116"/>
    </location>
</feature>
<dbReference type="OrthoDB" id="15417at2"/>
<dbReference type="AlphaFoldDB" id="E8T529"/>